<reference evidence="2 3" key="1">
    <citation type="submission" date="2019-08" db="EMBL/GenBank/DDBJ databases">
        <title>Amphibian skin-associated Pigmentiphaga: genome sequence and occurrence across geography and hosts.</title>
        <authorList>
            <person name="Bletz M.C."/>
            <person name="Bunk B."/>
            <person name="Sproeer C."/>
            <person name="Biwer P."/>
            <person name="Reiter S."/>
            <person name="Rabemananjara F.C.E."/>
            <person name="Schulz S."/>
            <person name="Overmann J."/>
            <person name="Vences M."/>
        </authorList>
    </citation>
    <scope>NUCLEOTIDE SEQUENCE [LARGE SCALE GENOMIC DNA]</scope>
    <source>
        <strain evidence="2 3">Mada1488</strain>
    </source>
</reference>
<dbReference type="Pfam" id="PF13749">
    <property type="entry name" value="HATPase_c_4"/>
    <property type="match status" value="1"/>
</dbReference>
<sequence length="466" mass="52395">MVKANIIANEDLEALLALHEDHFNDIKSKRIAPAKLQETFVAFANSDGGDLYIGIEDKAVAGQRVCGLTEPEEANAIIATLLEETQPAVENVDIEFLQTERDGIILHVAIPKSPKVHYTASGDCFIRINAAKRKIKGERITQLGYSKGAELYEKKAVKDVDLDDITDAESLNDYMARVGSKLNPEIFLRKQRLLSAEGAKKFPNVGCVLLFGEEPQATLDTRCAVKVYRLRTTEKEYRREQLEEMPVTINGNIENIIKETIKKVANYIDGAAFQENGRLVKLSYPAEALKEILVNSVLHRDYSLNDDIHVRVFDNRVEVQSPGRLPGYMSLENLYEERFSRNPNLVRMMHNLPNPVNHDIGEGLDTAKNELKKAGLIAPVFEEKENAFIVTIKHQKIASVEEVVLAYLNENPTAELTNKLVRQLSGEDDMQKVKSALQKLRANGQIRPVDDKANAFNFRYVKTQLP</sequence>
<dbReference type="Gene3D" id="3.30.565.60">
    <property type="match status" value="1"/>
</dbReference>
<dbReference type="PANTHER" id="PTHR30595:SF6">
    <property type="entry name" value="SCHLAFEN ALBA-2 DOMAIN-CONTAINING PROTEIN"/>
    <property type="match status" value="1"/>
</dbReference>
<dbReference type="Proteomes" id="UP000325161">
    <property type="component" value="Chromosome"/>
</dbReference>
<dbReference type="EMBL" id="CP043046">
    <property type="protein sequence ID" value="QEI07897.1"/>
    <property type="molecule type" value="Genomic_DNA"/>
</dbReference>
<dbReference type="InterPro" id="IPR007421">
    <property type="entry name" value="Schlafen_AlbA_2_dom"/>
</dbReference>
<organism evidence="2 3">
    <name type="scientific">Pigmentiphaga aceris</name>
    <dbReference type="NCBI Taxonomy" id="1940612"/>
    <lineage>
        <taxon>Bacteria</taxon>
        <taxon>Pseudomonadati</taxon>
        <taxon>Pseudomonadota</taxon>
        <taxon>Betaproteobacteria</taxon>
        <taxon>Burkholderiales</taxon>
        <taxon>Alcaligenaceae</taxon>
        <taxon>Pigmentiphaga</taxon>
    </lineage>
</organism>
<gene>
    <name evidence="2" type="ORF">FXN63_20180</name>
</gene>
<dbReference type="AlphaFoldDB" id="A0A5C0B5S7"/>
<dbReference type="RefSeq" id="WP_148816944.1">
    <property type="nucleotide sequence ID" value="NZ_CP043046.1"/>
</dbReference>
<name>A0A5C0B5S7_9BURK</name>
<dbReference type="PANTHER" id="PTHR30595">
    <property type="entry name" value="GLPR-RELATED TRANSCRIPTIONAL REPRESSOR"/>
    <property type="match status" value="1"/>
</dbReference>
<feature type="domain" description="Schlafen AlbA-2" evidence="1">
    <location>
        <begin position="20"/>
        <end position="135"/>
    </location>
</feature>
<evidence type="ECO:0000313" key="2">
    <source>
        <dbReference type="EMBL" id="QEI07897.1"/>
    </source>
</evidence>
<dbReference type="InterPro" id="IPR038475">
    <property type="entry name" value="RecG_C_sf"/>
</dbReference>
<keyword evidence="3" id="KW-1185">Reference proteome</keyword>
<dbReference type="OrthoDB" id="9768354at2"/>
<dbReference type="InterPro" id="IPR038461">
    <property type="entry name" value="Schlafen_AlbA_2_dom_sf"/>
</dbReference>
<evidence type="ECO:0000313" key="3">
    <source>
        <dbReference type="Proteomes" id="UP000325161"/>
    </source>
</evidence>
<protein>
    <submittedName>
        <fullName evidence="2">Transcriptional regulator</fullName>
    </submittedName>
</protein>
<dbReference type="Gene3D" id="3.30.950.30">
    <property type="entry name" value="Schlafen, AAA domain"/>
    <property type="match status" value="1"/>
</dbReference>
<dbReference type="KEGG" id="pacr:FXN63_20180"/>
<accession>A0A5C0B5S7</accession>
<proteinExistence type="predicted"/>
<evidence type="ECO:0000259" key="1">
    <source>
        <dbReference type="Pfam" id="PF04326"/>
    </source>
</evidence>
<dbReference type="Pfam" id="PF04326">
    <property type="entry name" value="SLFN_AlbA_2"/>
    <property type="match status" value="1"/>
</dbReference>